<keyword evidence="3" id="KW-1185">Reference proteome</keyword>
<dbReference type="AlphaFoldDB" id="A0A6G1DPU9"/>
<gene>
    <name evidence="2" type="ORF">E2562_029426</name>
</gene>
<organism evidence="2 3">
    <name type="scientific">Oryza meyeriana var. granulata</name>
    <dbReference type="NCBI Taxonomy" id="110450"/>
    <lineage>
        <taxon>Eukaryota</taxon>
        <taxon>Viridiplantae</taxon>
        <taxon>Streptophyta</taxon>
        <taxon>Embryophyta</taxon>
        <taxon>Tracheophyta</taxon>
        <taxon>Spermatophyta</taxon>
        <taxon>Magnoliopsida</taxon>
        <taxon>Liliopsida</taxon>
        <taxon>Poales</taxon>
        <taxon>Poaceae</taxon>
        <taxon>BOP clade</taxon>
        <taxon>Oryzoideae</taxon>
        <taxon>Oryzeae</taxon>
        <taxon>Oryzinae</taxon>
        <taxon>Oryza</taxon>
        <taxon>Oryza meyeriana</taxon>
    </lineage>
</organism>
<evidence type="ECO:0000256" key="1">
    <source>
        <dbReference type="SAM" id="Phobius"/>
    </source>
</evidence>
<keyword evidence="1" id="KW-0472">Membrane</keyword>
<accession>A0A6G1DPU9</accession>
<name>A0A6G1DPU9_9ORYZ</name>
<sequence>MATKCCGGPQAMVRGGKQQEWLQTMRTRTSCRLQPRAMAMSSRAAVRRSGVAATAAQLNRYAPRLPPRRDTLLCAVATLAASLVTGARSISQRWNVDALTSLSAILKCVLDNVANLYFHELYVVLFHVKLLVSIFSVGYAWALLWNPDLPTFFQDLNAELAVVLDLALSPTQPSPVPQAPPPPRFYLGP</sequence>
<feature type="transmembrane region" description="Helical" evidence="1">
    <location>
        <begin position="121"/>
        <end position="144"/>
    </location>
</feature>
<keyword evidence="1" id="KW-1133">Transmembrane helix</keyword>
<dbReference type="Proteomes" id="UP000479710">
    <property type="component" value="Unassembled WGS sequence"/>
</dbReference>
<proteinExistence type="predicted"/>
<evidence type="ECO:0000313" key="2">
    <source>
        <dbReference type="EMBL" id="KAF0914530.1"/>
    </source>
</evidence>
<keyword evidence="1" id="KW-0812">Transmembrane</keyword>
<comment type="caution">
    <text evidence="2">The sequence shown here is derived from an EMBL/GenBank/DDBJ whole genome shotgun (WGS) entry which is preliminary data.</text>
</comment>
<dbReference type="EMBL" id="SPHZ02000006">
    <property type="protein sequence ID" value="KAF0914530.1"/>
    <property type="molecule type" value="Genomic_DNA"/>
</dbReference>
<evidence type="ECO:0000313" key="3">
    <source>
        <dbReference type="Proteomes" id="UP000479710"/>
    </source>
</evidence>
<protein>
    <submittedName>
        <fullName evidence="2">Uncharacterized protein</fullName>
    </submittedName>
</protein>
<reference evidence="2 3" key="1">
    <citation type="submission" date="2019-11" db="EMBL/GenBank/DDBJ databases">
        <title>Whole genome sequence of Oryza granulata.</title>
        <authorList>
            <person name="Li W."/>
        </authorList>
    </citation>
    <scope>NUCLEOTIDE SEQUENCE [LARGE SCALE GENOMIC DNA]</scope>
    <source>
        <strain evidence="3">cv. Menghai</strain>
        <tissue evidence="2">Leaf</tissue>
    </source>
</reference>